<dbReference type="SUPFAM" id="SSF52218">
    <property type="entry name" value="Flavoproteins"/>
    <property type="match status" value="1"/>
</dbReference>
<evidence type="ECO:0000256" key="2">
    <source>
        <dbReference type="ARBA" id="ARBA00022643"/>
    </source>
</evidence>
<keyword evidence="2" id="KW-0285">Flavoprotein</keyword>
<organism evidence="4 5">
    <name type="scientific">Lysobacter gummosus</name>
    <dbReference type="NCBI Taxonomy" id="262324"/>
    <lineage>
        <taxon>Bacteria</taxon>
        <taxon>Pseudomonadati</taxon>
        <taxon>Pseudomonadota</taxon>
        <taxon>Gammaproteobacteria</taxon>
        <taxon>Lysobacterales</taxon>
        <taxon>Lysobacteraceae</taxon>
        <taxon>Lysobacter</taxon>
    </lineage>
</organism>
<proteinExistence type="predicted"/>
<dbReference type="EMBL" id="CP093547">
    <property type="protein sequence ID" value="UNP30687.1"/>
    <property type="molecule type" value="Genomic_DNA"/>
</dbReference>
<dbReference type="InterPro" id="IPR005025">
    <property type="entry name" value="FMN_Rdtase-like_dom"/>
</dbReference>
<dbReference type="InterPro" id="IPR029039">
    <property type="entry name" value="Flavoprotein-like_sf"/>
</dbReference>
<protein>
    <submittedName>
        <fullName evidence="4">NAD(P)H-dependent oxidoreductase</fullName>
    </submittedName>
</protein>
<gene>
    <name evidence="4" type="ORF">MOV92_05340</name>
</gene>
<dbReference type="RefSeq" id="WP_148648757.1">
    <property type="nucleotide sequence ID" value="NZ_CP011131.1"/>
</dbReference>
<reference evidence="4 5" key="1">
    <citation type="submission" date="2022-03" db="EMBL/GenBank/DDBJ databases">
        <title>Complete genome sequence of Lysobacter capsici VKM B-2533 and Lysobacter gummosus 10.1.1, promising sources of lytic agents.</title>
        <authorList>
            <person name="Tarlachkov S.V."/>
            <person name="Kudryakova I.V."/>
            <person name="Afoshin A.S."/>
            <person name="Leontyevskaya E.A."/>
            <person name="Leontyevskaya N.V."/>
        </authorList>
    </citation>
    <scope>NUCLEOTIDE SEQUENCE [LARGE SCALE GENOMIC DNA]</scope>
    <source>
        <strain evidence="4 5">10.1.1</strain>
    </source>
</reference>
<evidence type="ECO:0000313" key="4">
    <source>
        <dbReference type="EMBL" id="UNP30687.1"/>
    </source>
</evidence>
<accession>A0ABY3XGD9</accession>
<feature type="domain" description="NADPH-dependent FMN reductase-like" evidence="3">
    <location>
        <begin position="2"/>
        <end position="145"/>
    </location>
</feature>
<dbReference type="PANTHER" id="PTHR30543:SF21">
    <property type="entry name" value="NAD(P)H-DEPENDENT FMN REDUCTASE LOT6"/>
    <property type="match status" value="1"/>
</dbReference>
<name>A0ABY3XGD9_9GAMM</name>
<dbReference type="Pfam" id="PF03358">
    <property type="entry name" value="FMN_red"/>
    <property type="match status" value="1"/>
</dbReference>
<dbReference type="InterPro" id="IPR050712">
    <property type="entry name" value="NAD(P)H-dep_reductase"/>
</dbReference>
<evidence type="ECO:0000256" key="1">
    <source>
        <dbReference type="ARBA" id="ARBA00001917"/>
    </source>
</evidence>
<sequence length="193" mass="21365">MPRIALIIGSTRPNRFADVPAAWVQAGAQARGLKLDTLDLRDHPLPLFEEPVPPSFTGGVYQNPAADAWRKRIGEYDGYILTTAEYNHGPTAVLKNALDSAFVEWADKPVTFVGYGGVGGSRAIEQLRQHAIELKMAPIRNAVHIGLEPFLGILQQGRALDDYAYLTQAREAMFDQLLWWAEALKAARERKVA</sequence>
<dbReference type="Proteomes" id="UP000829194">
    <property type="component" value="Chromosome"/>
</dbReference>
<keyword evidence="5" id="KW-1185">Reference proteome</keyword>
<dbReference type="PANTHER" id="PTHR30543">
    <property type="entry name" value="CHROMATE REDUCTASE"/>
    <property type="match status" value="1"/>
</dbReference>
<keyword evidence="2" id="KW-0288">FMN</keyword>
<evidence type="ECO:0000313" key="5">
    <source>
        <dbReference type="Proteomes" id="UP000829194"/>
    </source>
</evidence>
<dbReference type="Gene3D" id="3.40.50.360">
    <property type="match status" value="1"/>
</dbReference>
<comment type="cofactor">
    <cofactor evidence="1">
        <name>FMN</name>
        <dbReference type="ChEBI" id="CHEBI:58210"/>
    </cofactor>
</comment>
<evidence type="ECO:0000259" key="3">
    <source>
        <dbReference type="Pfam" id="PF03358"/>
    </source>
</evidence>